<feature type="domain" description="N-acetyltransferase" evidence="3">
    <location>
        <begin position="185"/>
        <end position="324"/>
    </location>
</feature>
<keyword evidence="5" id="KW-1185">Reference proteome</keyword>
<sequence>MIALALPLALRHRPLRPSDAATWAELLAAAEAVDRLGRHYDAQDCALELADPDLDHERDAVLVLDGDRPVACQVLWVRGPVGEQVVEADGVVHPDHRGRGIGTALVGVARDRAVELGARLDVRVAESMPAAVAMAERSGLVPVRWWSELRRDLAAPVVAPPVPEGVELHMLGPDYDGARWDRALCTARNASFADHFGSVPDELETFVHHRTANRNFRSECSIAARTPDGVVVGFVLCEEFAAATARTGRRDLYVDTVGTVPSWRGRGLAAALLARVLGRARELGYASSSLTVDATNPTGALGVYGRAGYVLHRRDVTYALPQAG</sequence>
<keyword evidence="2 4" id="KW-0012">Acyltransferase</keyword>
<proteinExistence type="predicted"/>
<keyword evidence="1 4" id="KW-0808">Transferase</keyword>
<evidence type="ECO:0000259" key="3">
    <source>
        <dbReference type="PROSITE" id="PS51186"/>
    </source>
</evidence>
<comment type="caution">
    <text evidence="4">The sequence shown here is derived from an EMBL/GenBank/DDBJ whole genome shotgun (WGS) entry which is preliminary data.</text>
</comment>
<feature type="domain" description="N-acetyltransferase" evidence="3">
    <location>
        <begin position="10"/>
        <end position="163"/>
    </location>
</feature>
<dbReference type="RefSeq" id="WP_252438157.1">
    <property type="nucleotide sequence ID" value="NZ_JAGSOV010000025.1"/>
</dbReference>
<evidence type="ECO:0000313" key="5">
    <source>
        <dbReference type="Proteomes" id="UP001165283"/>
    </source>
</evidence>
<organism evidence="4 5">
    <name type="scientific">Pseudonocardia humida</name>
    <dbReference type="NCBI Taxonomy" id="2800819"/>
    <lineage>
        <taxon>Bacteria</taxon>
        <taxon>Bacillati</taxon>
        <taxon>Actinomycetota</taxon>
        <taxon>Actinomycetes</taxon>
        <taxon>Pseudonocardiales</taxon>
        <taxon>Pseudonocardiaceae</taxon>
        <taxon>Pseudonocardia</taxon>
    </lineage>
</organism>
<dbReference type="CDD" id="cd04301">
    <property type="entry name" value="NAT_SF"/>
    <property type="match status" value="1"/>
</dbReference>
<name>A0ABT0ZYX8_9PSEU</name>
<dbReference type="Pfam" id="PF00583">
    <property type="entry name" value="Acetyltransf_1"/>
    <property type="match status" value="2"/>
</dbReference>
<dbReference type="Gene3D" id="3.40.630.30">
    <property type="match status" value="1"/>
</dbReference>
<gene>
    <name evidence="4" type="ORF">KDL28_12770</name>
</gene>
<protein>
    <submittedName>
        <fullName evidence="4">GNAT family N-acetyltransferase</fullName>
        <ecNumber evidence="4">2.3.1.-</ecNumber>
    </submittedName>
</protein>
<dbReference type="PROSITE" id="PS51186">
    <property type="entry name" value="GNAT"/>
    <property type="match status" value="2"/>
</dbReference>
<dbReference type="Proteomes" id="UP001165283">
    <property type="component" value="Unassembled WGS sequence"/>
</dbReference>
<dbReference type="PANTHER" id="PTHR43877:SF1">
    <property type="entry name" value="ACETYLTRANSFERASE"/>
    <property type="match status" value="1"/>
</dbReference>
<dbReference type="EC" id="2.3.1.-" evidence="4"/>
<evidence type="ECO:0000256" key="2">
    <source>
        <dbReference type="ARBA" id="ARBA00023315"/>
    </source>
</evidence>
<dbReference type="SUPFAM" id="SSF55729">
    <property type="entry name" value="Acyl-CoA N-acyltransferases (Nat)"/>
    <property type="match status" value="1"/>
</dbReference>
<dbReference type="PANTHER" id="PTHR43877">
    <property type="entry name" value="AMINOALKYLPHOSPHONATE N-ACETYLTRANSFERASE-RELATED-RELATED"/>
    <property type="match status" value="1"/>
</dbReference>
<dbReference type="InterPro" id="IPR000182">
    <property type="entry name" value="GNAT_dom"/>
</dbReference>
<evidence type="ECO:0000313" key="4">
    <source>
        <dbReference type="EMBL" id="MCO1655926.1"/>
    </source>
</evidence>
<dbReference type="GO" id="GO:0016746">
    <property type="term" value="F:acyltransferase activity"/>
    <property type="evidence" value="ECO:0007669"/>
    <property type="project" value="UniProtKB-KW"/>
</dbReference>
<accession>A0ABT0ZYX8</accession>
<reference evidence="4" key="1">
    <citation type="submission" date="2021-04" db="EMBL/GenBank/DDBJ databases">
        <title>Pseudonocardia sp. nov., isolated from sandy soil of mangrove forest.</title>
        <authorList>
            <person name="Zan Z."/>
            <person name="Huang R."/>
            <person name="Liu W."/>
        </authorList>
    </citation>
    <scope>NUCLEOTIDE SEQUENCE</scope>
    <source>
        <strain evidence="4">S2-4</strain>
    </source>
</reference>
<evidence type="ECO:0000256" key="1">
    <source>
        <dbReference type="ARBA" id="ARBA00022679"/>
    </source>
</evidence>
<dbReference type="InterPro" id="IPR016181">
    <property type="entry name" value="Acyl_CoA_acyltransferase"/>
</dbReference>
<dbReference type="EMBL" id="JAGSOV010000025">
    <property type="protein sequence ID" value="MCO1655926.1"/>
    <property type="molecule type" value="Genomic_DNA"/>
</dbReference>
<dbReference type="InterPro" id="IPR050832">
    <property type="entry name" value="Bact_Acetyltransf"/>
</dbReference>